<keyword evidence="3" id="KW-0378">Hydrolase</keyword>
<dbReference type="InterPro" id="IPR029058">
    <property type="entry name" value="AB_hydrolase_fold"/>
</dbReference>
<gene>
    <name evidence="3" type="ORF">F6B42_03185</name>
</gene>
<feature type="domain" description="AB hydrolase-1" evidence="1">
    <location>
        <begin position="68"/>
        <end position="129"/>
    </location>
</feature>
<name>A0A5J5IY63_9MICO</name>
<evidence type="ECO:0000259" key="2">
    <source>
        <dbReference type="Pfam" id="PF08386"/>
    </source>
</evidence>
<dbReference type="Pfam" id="PF08386">
    <property type="entry name" value="Abhydrolase_4"/>
    <property type="match status" value="1"/>
</dbReference>
<comment type="caution">
    <text evidence="3">The sequence shown here is derived from an EMBL/GenBank/DDBJ whole genome shotgun (WGS) entry which is preliminary data.</text>
</comment>
<evidence type="ECO:0000313" key="3">
    <source>
        <dbReference type="EMBL" id="KAA9089500.1"/>
    </source>
</evidence>
<dbReference type="EMBL" id="VYRZ01000001">
    <property type="protein sequence ID" value="KAA9089500.1"/>
    <property type="molecule type" value="Genomic_DNA"/>
</dbReference>
<evidence type="ECO:0000313" key="4">
    <source>
        <dbReference type="Proteomes" id="UP000327039"/>
    </source>
</evidence>
<dbReference type="AlphaFoldDB" id="A0A5J5IY63"/>
<dbReference type="InterPro" id="IPR050471">
    <property type="entry name" value="AB_hydrolase"/>
</dbReference>
<dbReference type="PANTHER" id="PTHR43433">
    <property type="entry name" value="HYDROLASE, ALPHA/BETA FOLD FAMILY PROTEIN"/>
    <property type="match status" value="1"/>
</dbReference>
<dbReference type="Pfam" id="PF00561">
    <property type="entry name" value="Abhydrolase_1"/>
    <property type="match status" value="1"/>
</dbReference>
<dbReference type="Proteomes" id="UP000327039">
    <property type="component" value="Unassembled WGS sequence"/>
</dbReference>
<dbReference type="Gene3D" id="3.40.50.1820">
    <property type="entry name" value="alpha/beta hydrolase"/>
    <property type="match status" value="1"/>
</dbReference>
<dbReference type="PANTHER" id="PTHR43433:SF5">
    <property type="entry name" value="AB HYDROLASE-1 DOMAIN-CONTAINING PROTEIN"/>
    <property type="match status" value="1"/>
</dbReference>
<proteinExistence type="predicted"/>
<dbReference type="OrthoDB" id="5077249at2"/>
<feature type="domain" description="Peptidase S33 tripeptidyl aminopeptidase-like C-terminal" evidence="2">
    <location>
        <begin position="148"/>
        <end position="194"/>
    </location>
</feature>
<dbReference type="RefSeq" id="WP_150418131.1">
    <property type="nucleotide sequence ID" value="NZ_VYRZ01000001.1"/>
</dbReference>
<sequence>MTDTNTRIFEPEGRAIPYIEDAGSEPVLVLIPGFSNIAALGTLAHVLAEEDFRLLRVGYRTGRTEGATLADLAQDVVDVMDHVGLGDAWIGGHAFGGVVARTISTLHTDRVDGVLLLGAEGPEPRTDLEPLQAAVAASASAEQWQAIAPTVPVMLIQGSEDDVTPPANGERLRDAHPHLVSLVTLDGGGHLFPATHAGEAAFIIEDYLDVD</sequence>
<dbReference type="InterPro" id="IPR013595">
    <property type="entry name" value="Pept_S33_TAP-like_C"/>
</dbReference>
<dbReference type="GO" id="GO:0016787">
    <property type="term" value="F:hydrolase activity"/>
    <property type="evidence" value="ECO:0007669"/>
    <property type="project" value="UniProtKB-KW"/>
</dbReference>
<organism evidence="3 4">
    <name type="scientific">Microbacterium radiodurans</name>
    <dbReference type="NCBI Taxonomy" id="661398"/>
    <lineage>
        <taxon>Bacteria</taxon>
        <taxon>Bacillati</taxon>
        <taxon>Actinomycetota</taxon>
        <taxon>Actinomycetes</taxon>
        <taxon>Micrococcales</taxon>
        <taxon>Microbacteriaceae</taxon>
        <taxon>Microbacterium</taxon>
    </lineage>
</organism>
<reference evidence="4" key="1">
    <citation type="submission" date="2019-09" db="EMBL/GenBank/DDBJ databases">
        <title>Mumia zhuanghuii sp. nov. isolated from the intestinal contents of plateau pika (Ochotona curzoniae) in the Qinghai-Tibet plateau of China.</title>
        <authorList>
            <person name="Tian Z."/>
        </authorList>
    </citation>
    <scope>NUCLEOTIDE SEQUENCE [LARGE SCALE GENOMIC DNA]</scope>
    <source>
        <strain evidence="4">DSM 25564</strain>
    </source>
</reference>
<dbReference type="SUPFAM" id="SSF53474">
    <property type="entry name" value="alpha/beta-Hydrolases"/>
    <property type="match status" value="1"/>
</dbReference>
<protein>
    <submittedName>
        <fullName evidence="3">Alpha/beta hydrolase</fullName>
    </submittedName>
</protein>
<evidence type="ECO:0000259" key="1">
    <source>
        <dbReference type="Pfam" id="PF00561"/>
    </source>
</evidence>
<accession>A0A5J5IY63</accession>
<keyword evidence="4" id="KW-1185">Reference proteome</keyword>
<dbReference type="InterPro" id="IPR000073">
    <property type="entry name" value="AB_hydrolase_1"/>
</dbReference>